<evidence type="ECO:0000256" key="2">
    <source>
        <dbReference type="ARBA" id="ARBA00022729"/>
    </source>
</evidence>
<proteinExistence type="inferred from homology"/>
<dbReference type="EMBL" id="VTPC01090289">
    <property type="protein sequence ID" value="KAF2883819.1"/>
    <property type="molecule type" value="Genomic_DNA"/>
</dbReference>
<organism evidence="11 12">
    <name type="scientific">Ignelater luminosus</name>
    <name type="common">Cucubano</name>
    <name type="synonym">Pyrophorus luminosus</name>
    <dbReference type="NCBI Taxonomy" id="2038154"/>
    <lineage>
        <taxon>Eukaryota</taxon>
        <taxon>Metazoa</taxon>
        <taxon>Ecdysozoa</taxon>
        <taxon>Arthropoda</taxon>
        <taxon>Hexapoda</taxon>
        <taxon>Insecta</taxon>
        <taxon>Pterygota</taxon>
        <taxon>Neoptera</taxon>
        <taxon>Endopterygota</taxon>
        <taxon>Coleoptera</taxon>
        <taxon>Polyphaga</taxon>
        <taxon>Elateriformia</taxon>
        <taxon>Elateroidea</taxon>
        <taxon>Elateridae</taxon>
        <taxon>Agrypninae</taxon>
        <taxon>Pyrophorini</taxon>
        <taxon>Ignelater</taxon>
    </lineage>
</organism>
<dbReference type="CDD" id="cd00190">
    <property type="entry name" value="Tryp_SPc"/>
    <property type="match status" value="1"/>
</dbReference>
<accession>A0A8K0CCX7</accession>
<dbReference type="AlphaFoldDB" id="A0A8K0CCX7"/>
<dbReference type="PROSITE" id="PS00134">
    <property type="entry name" value="TRYPSIN_HIS"/>
    <property type="match status" value="1"/>
</dbReference>
<keyword evidence="2 9" id="KW-0732">Signal</keyword>
<evidence type="ECO:0000256" key="9">
    <source>
        <dbReference type="SAM" id="SignalP"/>
    </source>
</evidence>
<evidence type="ECO:0000313" key="11">
    <source>
        <dbReference type="EMBL" id="KAF2883819.1"/>
    </source>
</evidence>
<evidence type="ECO:0000256" key="1">
    <source>
        <dbReference type="ARBA" id="ARBA00022670"/>
    </source>
</evidence>
<feature type="domain" description="Peptidase S1" evidence="10">
    <location>
        <begin position="42"/>
        <end position="298"/>
    </location>
</feature>
<evidence type="ECO:0000256" key="5">
    <source>
        <dbReference type="ARBA" id="ARBA00023157"/>
    </source>
</evidence>
<dbReference type="PROSITE" id="PS50240">
    <property type="entry name" value="TRYPSIN_DOM"/>
    <property type="match status" value="1"/>
</dbReference>
<dbReference type="PRINTS" id="PR00722">
    <property type="entry name" value="CHYMOTRYPSIN"/>
</dbReference>
<gene>
    <name evidence="11" type="ORF">ILUMI_22350</name>
</gene>
<keyword evidence="12" id="KW-1185">Reference proteome</keyword>
<name>A0A8K0CCX7_IGNLU</name>
<keyword evidence="3 8" id="KW-0378">Hydrolase</keyword>
<dbReference type="InterPro" id="IPR043504">
    <property type="entry name" value="Peptidase_S1_PA_chymotrypsin"/>
</dbReference>
<evidence type="ECO:0000259" key="10">
    <source>
        <dbReference type="PROSITE" id="PS50240"/>
    </source>
</evidence>
<comment type="similarity">
    <text evidence="7">Belongs to the peptidase S1 family. CLIP subfamily.</text>
</comment>
<dbReference type="PROSITE" id="PS00135">
    <property type="entry name" value="TRYPSIN_SER"/>
    <property type="match status" value="1"/>
</dbReference>
<comment type="caution">
    <text evidence="11">The sequence shown here is derived from an EMBL/GenBank/DDBJ whole genome shotgun (WGS) entry which is preliminary data.</text>
</comment>
<dbReference type="SUPFAM" id="SSF50494">
    <property type="entry name" value="Trypsin-like serine proteases"/>
    <property type="match status" value="1"/>
</dbReference>
<evidence type="ECO:0000256" key="8">
    <source>
        <dbReference type="RuleBase" id="RU363034"/>
    </source>
</evidence>
<evidence type="ECO:0000313" key="12">
    <source>
        <dbReference type="Proteomes" id="UP000801492"/>
    </source>
</evidence>
<keyword evidence="6" id="KW-0325">Glycoprotein</keyword>
<feature type="chain" id="PRO_5035420140" description="Peptidase S1 domain-containing protein" evidence="9">
    <location>
        <begin position="21"/>
        <end position="299"/>
    </location>
</feature>
<dbReference type="InterPro" id="IPR009003">
    <property type="entry name" value="Peptidase_S1_PA"/>
</dbReference>
<dbReference type="SMART" id="SM00020">
    <property type="entry name" value="Tryp_SPc"/>
    <property type="match status" value="1"/>
</dbReference>
<dbReference type="GO" id="GO:0006508">
    <property type="term" value="P:proteolysis"/>
    <property type="evidence" value="ECO:0007669"/>
    <property type="project" value="UniProtKB-KW"/>
</dbReference>
<dbReference type="FunFam" id="2.40.10.10:FF:000028">
    <property type="entry name" value="Serine protease easter"/>
    <property type="match status" value="1"/>
</dbReference>
<dbReference type="InterPro" id="IPR001314">
    <property type="entry name" value="Peptidase_S1A"/>
</dbReference>
<dbReference type="OrthoDB" id="9028152at2759"/>
<evidence type="ECO:0000256" key="6">
    <source>
        <dbReference type="ARBA" id="ARBA00023180"/>
    </source>
</evidence>
<dbReference type="PANTHER" id="PTHR24258:SF144">
    <property type="entry name" value="GH14088P"/>
    <property type="match status" value="1"/>
</dbReference>
<dbReference type="GO" id="GO:0004252">
    <property type="term" value="F:serine-type endopeptidase activity"/>
    <property type="evidence" value="ECO:0007669"/>
    <property type="project" value="InterPro"/>
</dbReference>
<evidence type="ECO:0000256" key="7">
    <source>
        <dbReference type="ARBA" id="ARBA00024195"/>
    </source>
</evidence>
<reference evidence="11" key="1">
    <citation type="submission" date="2019-08" db="EMBL/GenBank/DDBJ databases">
        <title>The genome of the North American firefly Photinus pyralis.</title>
        <authorList>
            <consortium name="Photinus pyralis genome working group"/>
            <person name="Fallon T.R."/>
            <person name="Sander Lower S.E."/>
            <person name="Weng J.-K."/>
        </authorList>
    </citation>
    <scope>NUCLEOTIDE SEQUENCE</scope>
    <source>
        <strain evidence="11">TRF0915ILg1</strain>
        <tissue evidence="11">Whole body</tissue>
    </source>
</reference>
<dbReference type="Pfam" id="PF00089">
    <property type="entry name" value="Trypsin"/>
    <property type="match status" value="1"/>
</dbReference>
<protein>
    <recommendedName>
        <fullName evidence="10">Peptidase S1 domain-containing protein</fullName>
    </recommendedName>
</protein>
<keyword evidence="5" id="KW-1015">Disulfide bond</keyword>
<keyword evidence="4 8" id="KW-0720">Serine protease</keyword>
<keyword evidence="1 8" id="KW-0645">Protease</keyword>
<feature type="signal peptide" evidence="9">
    <location>
        <begin position="1"/>
        <end position="20"/>
    </location>
</feature>
<evidence type="ECO:0000256" key="4">
    <source>
        <dbReference type="ARBA" id="ARBA00022825"/>
    </source>
</evidence>
<dbReference type="Proteomes" id="UP000801492">
    <property type="component" value="Unassembled WGS sequence"/>
</dbReference>
<sequence>MFRVTSFLCILLYSYSPTVSDEIKSSLLPDRNVCGIQEEQRIYGGKEANIGEFPWVVLLKSGRYDTFICGGTLINTRYVLTAAHCVPANADIASVRLGEHNVKSDQDCEGDTPGLDYCSDPPIDVEVEEIIPREGFSLRSENLYEDIALLRLKKEVNYTDFIKPICLPLSSELRYKAFSGERATVAGWGKTKESAKMSDMKLKVEIPVVSNHDCAEFYKKHNGRIAASQICAGGEKWQDSCQGDSGGPLMYRYRSKDEENWVIIGVVSYGASKCGAEGEPGVYTRVTEYLDWINDNIKP</sequence>
<dbReference type="PANTHER" id="PTHR24258">
    <property type="entry name" value="SERINE PROTEASE-RELATED"/>
    <property type="match status" value="1"/>
</dbReference>
<dbReference type="InterPro" id="IPR001254">
    <property type="entry name" value="Trypsin_dom"/>
</dbReference>
<dbReference type="FunFam" id="2.40.10.10:FF:000084">
    <property type="entry name" value="Serine protease easter"/>
    <property type="match status" value="1"/>
</dbReference>
<dbReference type="Gene3D" id="2.40.10.10">
    <property type="entry name" value="Trypsin-like serine proteases"/>
    <property type="match status" value="2"/>
</dbReference>
<dbReference type="InterPro" id="IPR018114">
    <property type="entry name" value="TRYPSIN_HIS"/>
</dbReference>
<dbReference type="InterPro" id="IPR033116">
    <property type="entry name" value="TRYPSIN_SER"/>
</dbReference>
<evidence type="ECO:0000256" key="3">
    <source>
        <dbReference type="ARBA" id="ARBA00022801"/>
    </source>
</evidence>